<evidence type="ECO:0000313" key="3">
    <source>
        <dbReference type="Proteomes" id="UP001321475"/>
    </source>
</evidence>
<sequence>MHHEQWLSDLSQSGTGYPAQAGYGLMAWLVLHTGWHAWLGLPEDSPADRPSAAQPAERGSQPARRRD</sequence>
<keyword evidence="3" id="KW-1185">Reference proteome</keyword>
<feature type="region of interest" description="Disordered" evidence="1">
    <location>
        <begin position="40"/>
        <end position="67"/>
    </location>
</feature>
<protein>
    <submittedName>
        <fullName evidence="2">Uncharacterized protein</fullName>
    </submittedName>
</protein>
<organism evidence="2 3">
    <name type="scientific">Paraoerskovia sediminicola</name>
    <dbReference type="NCBI Taxonomy" id="1138587"/>
    <lineage>
        <taxon>Bacteria</taxon>
        <taxon>Bacillati</taxon>
        <taxon>Actinomycetota</taxon>
        <taxon>Actinomycetes</taxon>
        <taxon>Micrococcales</taxon>
        <taxon>Cellulomonadaceae</taxon>
        <taxon>Paraoerskovia</taxon>
    </lineage>
</organism>
<dbReference type="Proteomes" id="UP001321475">
    <property type="component" value="Chromosome"/>
</dbReference>
<reference evidence="3" key="1">
    <citation type="journal article" date="2019" name="Int. J. Syst. Evol. Microbiol.">
        <title>The Global Catalogue of Microorganisms (GCM) 10K type strain sequencing project: providing services to taxonomists for standard genome sequencing and annotation.</title>
        <authorList>
            <consortium name="The Broad Institute Genomics Platform"/>
            <consortium name="The Broad Institute Genome Sequencing Center for Infectious Disease"/>
            <person name="Wu L."/>
            <person name="Ma J."/>
        </authorList>
    </citation>
    <scope>NUCLEOTIDE SEQUENCE [LARGE SCALE GENOMIC DNA]</scope>
    <source>
        <strain evidence="3">NBRC 108565</strain>
    </source>
</reference>
<evidence type="ECO:0000313" key="2">
    <source>
        <dbReference type="EMBL" id="BDZ42931.1"/>
    </source>
</evidence>
<accession>A0ABM8G461</accession>
<gene>
    <name evidence="2" type="ORF">GCM10025865_22300</name>
</gene>
<dbReference type="EMBL" id="AP027729">
    <property type="protein sequence ID" value="BDZ42931.1"/>
    <property type="molecule type" value="Genomic_DNA"/>
</dbReference>
<name>A0ABM8G461_9CELL</name>
<evidence type="ECO:0000256" key="1">
    <source>
        <dbReference type="SAM" id="MobiDB-lite"/>
    </source>
</evidence>
<proteinExistence type="predicted"/>